<reference evidence="2 3" key="1">
    <citation type="submission" date="2020-08" db="EMBL/GenBank/DDBJ databases">
        <title>The completed genome sequence of the pathogenic ascomycete fungus Penicillium digitatum.</title>
        <authorList>
            <person name="Wang M."/>
        </authorList>
    </citation>
    <scope>NUCLEOTIDE SEQUENCE [LARGE SCALE GENOMIC DNA]</scope>
    <source>
        <strain evidence="2 3">PdW03</strain>
    </source>
</reference>
<evidence type="ECO:0000313" key="3">
    <source>
        <dbReference type="Proteomes" id="UP000595662"/>
    </source>
</evidence>
<evidence type="ECO:0000256" key="1">
    <source>
        <dbReference type="SAM" id="MobiDB-lite"/>
    </source>
</evidence>
<feature type="compositionally biased region" description="Polar residues" evidence="1">
    <location>
        <begin position="7"/>
        <end position="22"/>
    </location>
</feature>
<feature type="compositionally biased region" description="Polar residues" evidence="1">
    <location>
        <begin position="43"/>
        <end position="59"/>
    </location>
</feature>
<dbReference type="RefSeq" id="XP_065956090.1">
    <property type="nucleotide sequence ID" value="XM_066100690.1"/>
</dbReference>
<feature type="compositionally biased region" description="Basic and acidic residues" evidence="1">
    <location>
        <begin position="130"/>
        <end position="141"/>
    </location>
</feature>
<dbReference type="AlphaFoldDB" id="A0A7T7BIT3"/>
<evidence type="ECO:0000313" key="2">
    <source>
        <dbReference type="EMBL" id="QQK41371.1"/>
    </source>
</evidence>
<dbReference type="VEuPathDB" id="FungiDB:PDIP_72200"/>
<feature type="compositionally biased region" description="Basic and acidic residues" evidence="1">
    <location>
        <begin position="31"/>
        <end position="42"/>
    </location>
</feature>
<dbReference type="Pfam" id="PF17104">
    <property type="entry name" value="YBL010C_LAA2"/>
    <property type="match status" value="1"/>
</dbReference>
<organism evidence="2 3">
    <name type="scientific">Penicillium digitatum</name>
    <name type="common">Green mold</name>
    <dbReference type="NCBI Taxonomy" id="36651"/>
    <lineage>
        <taxon>Eukaryota</taxon>
        <taxon>Fungi</taxon>
        <taxon>Dikarya</taxon>
        <taxon>Ascomycota</taxon>
        <taxon>Pezizomycotina</taxon>
        <taxon>Eurotiomycetes</taxon>
        <taxon>Eurotiomycetidae</taxon>
        <taxon>Eurotiales</taxon>
        <taxon>Aspergillaceae</taxon>
        <taxon>Penicillium</taxon>
    </lineage>
</organism>
<name>A0A7T7BIT3_PENDI</name>
<dbReference type="PANTHER" id="PTHR38698:SF1">
    <property type="entry name" value="FUNGAL PROTEIN"/>
    <property type="match status" value="1"/>
</dbReference>
<proteinExistence type="predicted"/>
<dbReference type="InterPro" id="IPR031355">
    <property type="entry name" value="YBL010C/LAA2-like"/>
</dbReference>
<dbReference type="PANTHER" id="PTHR38698">
    <property type="entry name" value="EXPRESSED PROTEIN"/>
    <property type="match status" value="1"/>
</dbReference>
<protein>
    <submittedName>
        <fullName evidence="2">rRNA-processing protein FCF1-like protein</fullName>
    </submittedName>
</protein>
<feature type="region of interest" description="Disordered" evidence="1">
    <location>
        <begin position="422"/>
        <end position="468"/>
    </location>
</feature>
<feature type="region of interest" description="Disordered" evidence="1">
    <location>
        <begin position="1"/>
        <end position="148"/>
    </location>
</feature>
<dbReference type="GeneID" id="26235536"/>
<feature type="compositionally biased region" description="Acidic residues" evidence="1">
    <location>
        <begin position="88"/>
        <end position="99"/>
    </location>
</feature>
<feature type="compositionally biased region" description="Basic and acidic residues" evidence="1">
    <location>
        <begin position="223"/>
        <end position="242"/>
    </location>
</feature>
<gene>
    <name evidence="2" type="ORF">Pdw03_4225</name>
</gene>
<feature type="region of interest" description="Disordered" evidence="1">
    <location>
        <begin position="161"/>
        <end position="314"/>
    </location>
</feature>
<sequence>MSEGPSDLSSSHLEPPSRTTEMQDPGAGDHTASESDNEHFSDASESNPQLQSLPQSGRTSPIPRTRVERVDSSTQLGEIPSTAAFENGEQDSVPDEIEVIPESSQSHTHSSAGLEDQSLNPEGSPIQRTVVEKVDPDEPSHGEVPGTLAYEQCFADAVPDVVTRASDSEASPTPLAFDPTPPEIDGTSTEIPETRLEWVDTMPTEEDLPPHPQAHTSSTSDTLPDKVETVPDISIHDTDLGTKDLSLGDDMNDDHGYEQQEGGDDFDEFVEEQEDMGEDDFGDFDDGFLEPSTEEAPTGENAAPQQSHAPPPLTNFDTFKSTSQLLDALQDSLNILFPESQDISSLPPVEPIPDSAAIFSTERSLSLWSQLVAPPPLQPQNWVKSRIRRLFLVSLGVPVDLDEILPASKQKKLVLPSIELEGSGAKSPSARSASQVRKEEGNDNNTEKGQAPSRPKATPRRGAPPAPEMDLSAVRRLCATTDAALNGLTDSELRLHVQELNQVAQRASSVLEYWLKRRDGLESQKVDFPYFGHLVSTVDLECMQACS</sequence>
<accession>A0A7T7BIT3</accession>
<feature type="compositionally biased region" description="Acidic residues" evidence="1">
    <location>
        <begin position="261"/>
        <end position="288"/>
    </location>
</feature>
<feature type="compositionally biased region" description="Polar residues" evidence="1">
    <location>
        <begin position="102"/>
        <end position="121"/>
    </location>
</feature>
<dbReference type="EMBL" id="CP060774">
    <property type="protein sequence ID" value="QQK41371.1"/>
    <property type="molecule type" value="Genomic_DNA"/>
</dbReference>
<dbReference type="Proteomes" id="UP000595662">
    <property type="component" value="Chromosome 1"/>
</dbReference>